<evidence type="ECO:0000313" key="1">
    <source>
        <dbReference type="EMBL" id="HAW74492.1"/>
    </source>
</evidence>
<dbReference type="EMBL" id="DNAN01000070">
    <property type="protein sequence ID" value="HAW74492.1"/>
    <property type="molecule type" value="Genomic_DNA"/>
</dbReference>
<sequence>HYEQKNSLLPQEIWAIVKGQFLRLIQIMHDDYANNFADELQEKASVTYIGPNSDRVEDYDTELALQVFLCFYEQGDDIYFEDPAITYSIRFNRK</sequence>
<dbReference type="AlphaFoldDB" id="A0A350NZM5"/>
<dbReference type="Proteomes" id="UP000263517">
    <property type="component" value="Unassembled WGS sequence"/>
</dbReference>
<feature type="non-terminal residue" evidence="1">
    <location>
        <position position="1"/>
    </location>
</feature>
<accession>A0A350NZM5</accession>
<proteinExistence type="predicted"/>
<comment type="caution">
    <text evidence="1">The sequence shown here is derived from an EMBL/GenBank/DDBJ whole genome shotgun (WGS) entry which is preliminary data.</text>
</comment>
<gene>
    <name evidence="1" type="ORF">DCW74_02015</name>
</gene>
<organism evidence="1 2">
    <name type="scientific">Alteromonas australica</name>
    <dbReference type="NCBI Taxonomy" id="589873"/>
    <lineage>
        <taxon>Bacteria</taxon>
        <taxon>Pseudomonadati</taxon>
        <taxon>Pseudomonadota</taxon>
        <taxon>Gammaproteobacteria</taxon>
        <taxon>Alteromonadales</taxon>
        <taxon>Alteromonadaceae</taxon>
        <taxon>Alteromonas/Salinimonas group</taxon>
        <taxon>Alteromonas</taxon>
    </lineage>
</organism>
<protein>
    <submittedName>
        <fullName evidence="1">Uncharacterized protein</fullName>
    </submittedName>
</protein>
<reference evidence="1 2" key="1">
    <citation type="journal article" date="2018" name="Nat. Biotechnol.">
        <title>A standardized bacterial taxonomy based on genome phylogeny substantially revises the tree of life.</title>
        <authorList>
            <person name="Parks D.H."/>
            <person name="Chuvochina M."/>
            <person name="Waite D.W."/>
            <person name="Rinke C."/>
            <person name="Skarshewski A."/>
            <person name="Chaumeil P.A."/>
            <person name="Hugenholtz P."/>
        </authorList>
    </citation>
    <scope>NUCLEOTIDE SEQUENCE [LARGE SCALE GENOMIC DNA]</scope>
    <source>
        <strain evidence="1">UBA11978</strain>
    </source>
</reference>
<evidence type="ECO:0000313" key="2">
    <source>
        <dbReference type="Proteomes" id="UP000263517"/>
    </source>
</evidence>
<name>A0A350NZM5_9ALTE</name>